<dbReference type="OrthoDB" id="1893551at2759"/>
<evidence type="ECO:0000313" key="5">
    <source>
        <dbReference type="EMBL" id="KAF9527809.1"/>
    </source>
</evidence>
<feature type="compositionally biased region" description="Polar residues" evidence="3">
    <location>
        <begin position="1378"/>
        <end position="1393"/>
    </location>
</feature>
<dbReference type="PRINTS" id="PR00633">
    <property type="entry name" value="RCCNDNSATION"/>
</dbReference>
<dbReference type="SUPFAM" id="SSF50985">
    <property type="entry name" value="RCC1/BLIP-II"/>
    <property type="match status" value="1"/>
</dbReference>
<feature type="region of interest" description="Disordered" evidence="3">
    <location>
        <begin position="1138"/>
        <end position="1311"/>
    </location>
</feature>
<dbReference type="InterPro" id="IPR002110">
    <property type="entry name" value="Ankyrin_rpt"/>
</dbReference>
<reference evidence="5" key="1">
    <citation type="submission" date="2020-11" db="EMBL/GenBank/DDBJ databases">
        <authorList>
            <consortium name="DOE Joint Genome Institute"/>
            <person name="Ahrendt S."/>
            <person name="Riley R."/>
            <person name="Andreopoulos W."/>
            <person name="Labutti K."/>
            <person name="Pangilinan J."/>
            <person name="Ruiz-Duenas F.J."/>
            <person name="Barrasa J.M."/>
            <person name="Sanchez-Garcia M."/>
            <person name="Camarero S."/>
            <person name="Miyauchi S."/>
            <person name="Serrano A."/>
            <person name="Linde D."/>
            <person name="Babiker R."/>
            <person name="Drula E."/>
            <person name="Ayuso-Fernandez I."/>
            <person name="Pacheco R."/>
            <person name="Padilla G."/>
            <person name="Ferreira P."/>
            <person name="Barriuso J."/>
            <person name="Kellner H."/>
            <person name="Castanera R."/>
            <person name="Alfaro M."/>
            <person name="Ramirez L."/>
            <person name="Pisabarro A.G."/>
            <person name="Kuo A."/>
            <person name="Tritt A."/>
            <person name="Lipzen A."/>
            <person name="He G."/>
            <person name="Yan M."/>
            <person name="Ng V."/>
            <person name="Cullen D."/>
            <person name="Martin F."/>
            <person name="Rosso M.-N."/>
            <person name="Henrissat B."/>
            <person name="Hibbett D."/>
            <person name="Martinez A.T."/>
            <person name="Grigoriev I.V."/>
        </authorList>
    </citation>
    <scope>NUCLEOTIDE SEQUENCE</scope>
    <source>
        <strain evidence="5">CBS 506.95</strain>
    </source>
</reference>
<feature type="region of interest" description="Disordered" evidence="3">
    <location>
        <begin position="1340"/>
        <end position="1418"/>
    </location>
</feature>
<evidence type="ECO:0000313" key="6">
    <source>
        <dbReference type="Proteomes" id="UP000807306"/>
    </source>
</evidence>
<dbReference type="InterPro" id="IPR011333">
    <property type="entry name" value="SKP1/BTB/POZ_sf"/>
</dbReference>
<dbReference type="EMBL" id="MU157858">
    <property type="protein sequence ID" value="KAF9527809.1"/>
    <property type="molecule type" value="Genomic_DNA"/>
</dbReference>
<keyword evidence="1" id="KW-0677">Repeat</keyword>
<feature type="region of interest" description="Disordered" evidence="3">
    <location>
        <begin position="24"/>
        <end position="44"/>
    </location>
</feature>
<feature type="compositionally biased region" description="Polar residues" evidence="3">
    <location>
        <begin position="1247"/>
        <end position="1281"/>
    </location>
</feature>
<dbReference type="InterPro" id="IPR051625">
    <property type="entry name" value="Signaling_Regulatory_Domain"/>
</dbReference>
<feature type="compositionally biased region" description="Basic and acidic residues" evidence="3">
    <location>
        <begin position="1366"/>
        <end position="1377"/>
    </location>
</feature>
<protein>
    <recommendedName>
        <fullName evidence="4">BTB domain-containing protein</fullName>
    </recommendedName>
</protein>
<feature type="compositionally biased region" description="Polar residues" evidence="3">
    <location>
        <begin position="25"/>
        <end position="44"/>
    </location>
</feature>
<feature type="compositionally biased region" description="Low complexity" evidence="3">
    <location>
        <begin position="1227"/>
        <end position="1238"/>
    </location>
</feature>
<evidence type="ECO:0000256" key="2">
    <source>
        <dbReference type="PROSITE-ProRule" id="PRU00235"/>
    </source>
</evidence>
<feature type="repeat" description="RCC1" evidence="2">
    <location>
        <begin position="286"/>
        <end position="349"/>
    </location>
</feature>
<comment type="caution">
    <text evidence="5">The sequence shown here is derived from an EMBL/GenBank/DDBJ whole genome shotgun (WGS) entry which is preliminary data.</text>
</comment>
<dbReference type="PROSITE" id="PS50097">
    <property type="entry name" value="BTB"/>
    <property type="match status" value="1"/>
</dbReference>
<proteinExistence type="predicted"/>
<feature type="repeat" description="RCC1" evidence="2">
    <location>
        <begin position="236"/>
        <end position="285"/>
    </location>
</feature>
<accession>A0A9P6JPL2</accession>
<dbReference type="PANTHER" id="PTHR22872:SF2">
    <property type="entry name" value="INHIBITOR OF BRUTON TYROSINE KINASE"/>
    <property type="match status" value="1"/>
</dbReference>
<dbReference type="Gene3D" id="1.25.40.20">
    <property type="entry name" value="Ankyrin repeat-containing domain"/>
    <property type="match status" value="1"/>
</dbReference>
<feature type="compositionally biased region" description="Basic residues" evidence="3">
    <location>
        <begin position="1356"/>
        <end position="1365"/>
    </location>
</feature>
<dbReference type="PANTHER" id="PTHR22872">
    <property type="entry name" value="BTK-BINDING PROTEIN-RELATED"/>
    <property type="match status" value="1"/>
</dbReference>
<dbReference type="Pfam" id="PF12796">
    <property type="entry name" value="Ank_2"/>
    <property type="match status" value="1"/>
</dbReference>
<feature type="compositionally biased region" description="Basic and acidic residues" evidence="3">
    <location>
        <begin position="1340"/>
        <end position="1355"/>
    </location>
</feature>
<feature type="compositionally biased region" description="Basic and acidic residues" evidence="3">
    <location>
        <begin position="1395"/>
        <end position="1418"/>
    </location>
</feature>
<feature type="compositionally biased region" description="Polar residues" evidence="3">
    <location>
        <begin position="1160"/>
        <end position="1169"/>
    </location>
</feature>
<feature type="repeat" description="RCC1" evidence="2">
    <location>
        <begin position="165"/>
        <end position="233"/>
    </location>
</feature>
<dbReference type="Proteomes" id="UP000807306">
    <property type="component" value="Unassembled WGS sequence"/>
</dbReference>
<dbReference type="InterPro" id="IPR000210">
    <property type="entry name" value="BTB/POZ_dom"/>
</dbReference>
<evidence type="ECO:0000256" key="3">
    <source>
        <dbReference type="SAM" id="MobiDB-lite"/>
    </source>
</evidence>
<dbReference type="InterPro" id="IPR036770">
    <property type="entry name" value="Ankyrin_rpt-contain_sf"/>
</dbReference>
<sequence length="1418" mass="156987">MSLLHDYFNTRNLQAFQRLLDGSAERNQASRTPPSSAPTGSYTAKSSWTRNASVMGHQKSSSYEVNARDWLGRTALHLACASLESIEYVRALLKHPQIDVNLPDIESQWTPLHRALYSANFPAALLLLQRSEVDSSLKDLEGYTAFDLYNSTLNGTKPDMCEVDTELYTWGANRNAALGVGDEDDRLHPEHIHIKPKDDPSDLAKMSLSARFSPIYVRQIRMSKLHTVVVTSEKEGNLRVCGFGSGGRLGIGQSTQFSLKPLSNLPFPISSVALGQDHTLALTTAGEVYSWGLNHFSQLGYVVEMPSGTLNRLDEPIQFVPKRVVGALRKEIVRGVAASKKASACWTSDSVFTWGTNMGHFGYDKSSQPVQIYPRAVTKFTNTVISLSMSDTVLAALLTTGQVECIWNDRQSRVVFPMHSFSPSFQVYRPLQAVKDAHIVKITCCDENFAALSSNGEVFTFIAPTETSSADSRGAGPVFKPQKVWALRKKFSAVKDVALSSDGSIIICTESGHVFVRMRNTKASSNKAFKFERVSFLQRVVQVCANRTGAFGALRTDHRPTPIEVTGNNFAQDLKAIQPYLAFYRHSGPSDDGHRQTIAADTPTIEDEPEDASIQADIESLLELIEVLSVEQRFRKAGGGNVRYEGVRFPHDADTVIHTSFGAAFPVHRVILAARCLKLDALLSRSLPLIDTTSKLSIKVLPAKPGPGFGVLKLTRMTIAGCHPLSLLIFLRYLYSDELLAVWDRRIGLTVEKQLAKLDVNPNQIKVELRAFARLLELPALLHALEPPVKREPAPTMAQDMTLLFEKVQQPTFPSTSALLPNVILELEDKEVHTHSAILRARTALFGSFFDLNDWTVKRWSADAKLRINMKHMRWHSFRFVAAIMCGGQDRELFHSLDVVHSIEGLLDLMFEVASLANELLLDRLILICASVILAHSNMQNACYILADSTYYSIPPLTERLQEYISINMESFLQGHMLDEVSYSLVKQLAIYVRARQMEKSSFSRTSAFVSSLLEKHASWLEEQDIPAPVTRRAHREPFKKEPSGTKLSPEISHRALPRTAPFSTPTKGTHPGPILPTPRRDSSGDDVFLMDEADLAARPSSYQEPITFPVSPPPTWKATSAPRADMKAIMAEAEAVSQNQASLTRQRSSQNVSQSSRSATTIRPSPNTSDPRPSPSKASSSRTWRVAAGDSRQVTSVDFPPVDEQALKPRPTVTGALSATRSQKDTQSTPSTSRSQPAGFGPVITPTRTTPKPGSSNSKAWVSPSVQPTPKASPSTTSGMSFAEIQDSQKKQVPPVMDKRTLKEIQEEEQSLQAEADFLKWWTAEEERVKEEAQALAQFEKDFKEQQHSSEKSAKPAKAKGSNRKKSEGKAPERSEQNLGEGSSKHQASVSEIKTGKKVENFRRKPRKPKEPHTNTS</sequence>
<dbReference type="Gene3D" id="2.130.10.30">
    <property type="entry name" value="Regulator of chromosome condensation 1/beta-lactamase-inhibitor protein II"/>
    <property type="match status" value="1"/>
</dbReference>
<gene>
    <name evidence="5" type="ORF">CPB83DRAFT_894990</name>
</gene>
<dbReference type="PROSITE" id="PS50012">
    <property type="entry name" value="RCC1_3"/>
    <property type="match status" value="3"/>
</dbReference>
<feature type="region of interest" description="Disordered" evidence="3">
    <location>
        <begin position="1031"/>
        <end position="1086"/>
    </location>
</feature>
<dbReference type="SMART" id="SM00248">
    <property type="entry name" value="ANK"/>
    <property type="match status" value="2"/>
</dbReference>
<evidence type="ECO:0000259" key="4">
    <source>
        <dbReference type="PROSITE" id="PS50097"/>
    </source>
</evidence>
<dbReference type="Gene3D" id="3.30.710.10">
    <property type="entry name" value="Potassium Channel Kv1.1, Chain A"/>
    <property type="match status" value="2"/>
</dbReference>
<feature type="domain" description="BTB" evidence="4">
    <location>
        <begin position="653"/>
        <end position="739"/>
    </location>
</feature>
<dbReference type="Pfam" id="PF13540">
    <property type="entry name" value="RCC1_2"/>
    <property type="match status" value="1"/>
</dbReference>
<dbReference type="SUPFAM" id="SSF48403">
    <property type="entry name" value="Ankyrin repeat"/>
    <property type="match status" value="1"/>
</dbReference>
<evidence type="ECO:0000256" key="1">
    <source>
        <dbReference type="ARBA" id="ARBA00022737"/>
    </source>
</evidence>
<organism evidence="5 6">
    <name type="scientific">Crepidotus variabilis</name>
    <dbReference type="NCBI Taxonomy" id="179855"/>
    <lineage>
        <taxon>Eukaryota</taxon>
        <taxon>Fungi</taxon>
        <taxon>Dikarya</taxon>
        <taxon>Basidiomycota</taxon>
        <taxon>Agaricomycotina</taxon>
        <taxon>Agaricomycetes</taxon>
        <taxon>Agaricomycetidae</taxon>
        <taxon>Agaricales</taxon>
        <taxon>Agaricineae</taxon>
        <taxon>Crepidotaceae</taxon>
        <taxon>Crepidotus</taxon>
    </lineage>
</organism>
<name>A0A9P6JPL2_9AGAR</name>
<feature type="compositionally biased region" description="Low complexity" evidence="3">
    <location>
        <begin position="1146"/>
        <end position="1159"/>
    </location>
</feature>
<keyword evidence="6" id="KW-1185">Reference proteome</keyword>
<feature type="region of interest" description="Disordered" evidence="3">
    <location>
        <begin position="1099"/>
        <end position="1123"/>
    </location>
</feature>
<feature type="compositionally biased region" description="Low complexity" evidence="3">
    <location>
        <begin position="1170"/>
        <end position="1182"/>
    </location>
</feature>
<dbReference type="InterPro" id="IPR000408">
    <property type="entry name" value="Reg_chr_condens"/>
</dbReference>
<dbReference type="InterPro" id="IPR009091">
    <property type="entry name" value="RCC1/BLIP-II"/>
</dbReference>